<dbReference type="GO" id="GO:0005506">
    <property type="term" value="F:iron ion binding"/>
    <property type="evidence" value="ECO:0007669"/>
    <property type="project" value="InterPro"/>
</dbReference>
<keyword evidence="6 14" id="KW-0812">Transmembrane</keyword>
<evidence type="ECO:0000256" key="6">
    <source>
        <dbReference type="ARBA" id="ARBA00022692"/>
    </source>
</evidence>
<dbReference type="Proteomes" id="UP000559256">
    <property type="component" value="Unassembled WGS sequence"/>
</dbReference>
<keyword evidence="9" id="KW-0560">Oxidoreductase</keyword>
<keyword evidence="10" id="KW-0408">Iron</keyword>
<keyword evidence="8 14" id="KW-1133">Transmembrane helix</keyword>
<evidence type="ECO:0000313" key="16">
    <source>
        <dbReference type="Proteomes" id="UP000559256"/>
    </source>
</evidence>
<evidence type="ECO:0000256" key="8">
    <source>
        <dbReference type="ARBA" id="ARBA00022989"/>
    </source>
</evidence>
<proteinExistence type="inferred from homology"/>
<accession>A0A8H5FPR1</accession>
<keyword evidence="13" id="KW-0325">Glycoprotein</keyword>
<comment type="subcellular location">
    <subcellularLocation>
        <location evidence="2">Membrane</location>
        <topology evidence="2">Single-pass membrane protein</topology>
    </subcellularLocation>
</comment>
<dbReference type="InterPro" id="IPR036396">
    <property type="entry name" value="Cyt_P450_sf"/>
</dbReference>
<gene>
    <name evidence="15" type="ORF">D9758_018613</name>
</gene>
<keyword evidence="7" id="KW-0479">Metal-binding</keyword>
<dbReference type="InterPro" id="IPR050364">
    <property type="entry name" value="Cytochrome_P450_fung"/>
</dbReference>
<evidence type="ECO:0000256" key="1">
    <source>
        <dbReference type="ARBA" id="ARBA00001971"/>
    </source>
</evidence>
<dbReference type="OrthoDB" id="2789670at2759"/>
<keyword evidence="16" id="KW-1185">Reference proteome</keyword>
<comment type="cofactor">
    <cofactor evidence="1">
        <name>heme</name>
        <dbReference type="ChEBI" id="CHEBI:30413"/>
    </cofactor>
</comment>
<keyword evidence="5" id="KW-0349">Heme</keyword>
<reference evidence="15 16" key="1">
    <citation type="journal article" date="2020" name="ISME J.">
        <title>Uncovering the hidden diversity of litter-decomposition mechanisms in mushroom-forming fungi.</title>
        <authorList>
            <person name="Floudas D."/>
            <person name="Bentzer J."/>
            <person name="Ahren D."/>
            <person name="Johansson T."/>
            <person name="Persson P."/>
            <person name="Tunlid A."/>
        </authorList>
    </citation>
    <scope>NUCLEOTIDE SEQUENCE [LARGE SCALE GENOMIC DNA]</scope>
    <source>
        <strain evidence="15 16">CBS 291.85</strain>
    </source>
</reference>
<dbReference type="GO" id="GO:0016020">
    <property type="term" value="C:membrane"/>
    <property type="evidence" value="ECO:0007669"/>
    <property type="project" value="UniProtKB-SubCell"/>
</dbReference>
<evidence type="ECO:0008006" key="17">
    <source>
        <dbReference type="Google" id="ProtNLM"/>
    </source>
</evidence>
<evidence type="ECO:0000256" key="9">
    <source>
        <dbReference type="ARBA" id="ARBA00023002"/>
    </source>
</evidence>
<evidence type="ECO:0000256" key="7">
    <source>
        <dbReference type="ARBA" id="ARBA00022723"/>
    </source>
</evidence>
<dbReference type="GO" id="GO:0016705">
    <property type="term" value="F:oxidoreductase activity, acting on paired donors, with incorporation or reduction of molecular oxygen"/>
    <property type="evidence" value="ECO:0007669"/>
    <property type="project" value="InterPro"/>
</dbReference>
<evidence type="ECO:0000256" key="3">
    <source>
        <dbReference type="ARBA" id="ARBA00005179"/>
    </source>
</evidence>
<evidence type="ECO:0000256" key="4">
    <source>
        <dbReference type="ARBA" id="ARBA00010617"/>
    </source>
</evidence>
<comment type="caution">
    <text evidence="15">The sequence shown here is derived from an EMBL/GenBank/DDBJ whole genome shotgun (WGS) entry which is preliminary data.</text>
</comment>
<evidence type="ECO:0000256" key="10">
    <source>
        <dbReference type="ARBA" id="ARBA00023004"/>
    </source>
</evidence>
<dbReference type="GO" id="GO:0020037">
    <property type="term" value="F:heme binding"/>
    <property type="evidence" value="ECO:0007669"/>
    <property type="project" value="InterPro"/>
</dbReference>
<evidence type="ECO:0000256" key="12">
    <source>
        <dbReference type="ARBA" id="ARBA00023136"/>
    </source>
</evidence>
<comment type="pathway">
    <text evidence="3">Secondary metabolite biosynthesis.</text>
</comment>
<dbReference type="InterPro" id="IPR002401">
    <property type="entry name" value="Cyt_P450_E_grp-I"/>
</dbReference>
<keyword evidence="12 14" id="KW-0472">Membrane</keyword>
<evidence type="ECO:0000256" key="14">
    <source>
        <dbReference type="SAM" id="Phobius"/>
    </source>
</evidence>
<evidence type="ECO:0000313" key="15">
    <source>
        <dbReference type="EMBL" id="KAF5344188.1"/>
    </source>
</evidence>
<dbReference type="Gene3D" id="1.10.630.10">
    <property type="entry name" value="Cytochrome P450"/>
    <property type="match status" value="1"/>
</dbReference>
<dbReference type="PANTHER" id="PTHR46300">
    <property type="entry name" value="P450, PUTATIVE (EUROFUNG)-RELATED-RELATED"/>
    <property type="match status" value="1"/>
</dbReference>
<evidence type="ECO:0000256" key="11">
    <source>
        <dbReference type="ARBA" id="ARBA00023033"/>
    </source>
</evidence>
<dbReference type="Pfam" id="PF00067">
    <property type="entry name" value="p450"/>
    <property type="match status" value="1"/>
</dbReference>
<dbReference type="PANTHER" id="PTHR46300:SF2">
    <property type="entry name" value="CYTOCHROME P450 MONOOXYGENASE ALNH-RELATED"/>
    <property type="match status" value="1"/>
</dbReference>
<dbReference type="GO" id="GO:0004497">
    <property type="term" value="F:monooxygenase activity"/>
    <property type="evidence" value="ECO:0007669"/>
    <property type="project" value="UniProtKB-KW"/>
</dbReference>
<evidence type="ECO:0000256" key="2">
    <source>
        <dbReference type="ARBA" id="ARBA00004167"/>
    </source>
</evidence>
<dbReference type="EMBL" id="JAACJM010000128">
    <property type="protein sequence ID" value="KAF5344188.1"/>
    <property type="molecule type" value="Genomic_DNA"/>
</dbReference>
<organism evidence="15 16">
    <name type="scientific">Tetrapyrgos nigripes</name>
    <dbReference type="NCBI Taxonomy" id="182062"/>
    <lineage>
        <taxon>Eukaryota</taxon>
        <taxon>Fungi</taxon>
        <taxon>Dikarya</taxon>
        <taxon>Basidiomycota</taxon>
        <taxon>Agaricomycotina</taxon>
        <taxon>Agaricomycetes</taxon>
        <taxon>Agaricomycetidae</taxon>
        <taxon>Agaricales</taxon>
        <taxon>Marasmiineae</taxon>
        <taxon>Marasmiaceae</taxon>
        <taxon>Tetrapyrgos</taxon>
    </lineage>
</organism>
<evidence type="ECO:0000256" key="5">
    <source>
        <dbReference type="ARBA" id="ARBA00022617"/>
    </source>
</evidence>
<keyword evidence="11" id="KW-0503">Monooxygenase</keyword>
<evidence type="ECO:0000256" key="13">
    <source>
        <dbReference type="ARBA" id="ARBA00023180"/>
    </source>
</evidence>
<name>A0A8H5FPR1_9AGAR</name>
<feature type="transmembrane region" description="Helical" evidence="14">
    <location>
        <begin position="292"/>
        <end position="315"/>
    </location>
</feature>
<dbReference type="SUPFAM" id="SSF48264">
    <property type="entry name" value="Cytochrome P450"/>
    <property type="match status" value="1"/>
</dbReference>
<feature type="transmembrane region" description="Helical" evidence="14">
    <location>
        <begin position="6"/>
        <end position="26"/>
    </location>
</feature>
<sequence length="471" mass="53688">MLSYLDLTTALLVGTVLVLYAVVVMYSKPRHPLYPPGPKGIWYLGVTTVPMRKAWLTYMNWGKKYGDLIHFSRFGKHYLIINSLEAARDILDKQSKQTGDRAHTQLDKISGMNDFFGLMPYSDEWRKIRKIFHQNLGPETSTQTWSIQAQEVHKFIAGLPSSKDTLRNQISCLSQKIMFLSVYGLEIASSEEDMPARNRKVIELLDFSMIAGWSAFKKIPFIHLLPPWLPGGQLVADHLAFHEVFQEGADRPWNALMEDLRRPDSHNSSLIANLLFNIDPDDDQGMQRLKKFGVAAIVAAADTTVSVISTFFIAMSCYPDAQLRAQQELDDVLGRGQMPTLEDRPSLPYIEAILRELMRWHPAGPMGIPHDTSEDIIYNGYFIPKGTSVHANIWAMTHDESTFEKPDDFIPERHLREDSKFDDINSILAYGFGRSFKISTSAKRENVEEYFSHGTFCYPKDFAWSVSPRLN</sequence>
<dbReference type="InterPro" id="IPR001128">
    <property type="entry name" value="Cyt_P450"/>
</dbReference>
<dbReference type="AlphaFoldDB" id="A0A8H5FPR1"/>
<protein>
    <recommendedName>
        <fullName evidence="17">Cytochrome P450</fullName>
    </recommendedName>
</protein>
<comment type="similarity">
    <text evidence="4">Belongs to the cytochrome P450 family.</text>
</comment>
<dbReference type="PRINTS" id="PR00463">
    <property type="entry name" value="EP450I"/>
</dbReference>